<gene>
    <name evidence="1" type="ORF">Q9L58_001527</name>
</gene>
<protein>
    <submittedName>
        <fullName evidence="1">Uncharacterized protein</fullName>
    </submittedName>
</protein>
<name>A0ABR3GUG5_9PEZI</name>
<proteinExistence type="predicted"/>
<accession>A0ABR3GUG5</accession>
<dbReference type="EMBL" id="JBBBZM010000011">
    <property type="protein sequence ID" value="KAL0639498.1"/>
    <property type="molecule type" value="Genomic_DNA"/>
</dbReference>
<dbReference type="Proteomes" id="UP001447188">
    <property type="component" value="Unassembled WGS sequence"/>
</dbReference>
<reference evidence="1 2" key="1">
    <citation type="submission" date="2024-02" db="EMBL/GenBank/DDBJ databases">
        <title>Discinaceae phylogenomics.</title>
        <authorList>
            <person name="Dirks A.C."/>
            <person name="James T.Y."/>
        </authorList>
    </citation>
    <scope>NUCLEOTIDE SEQUENCE [LARGE SCALE GENOMIC DNA]</scope>
    <source>
        <strain evidence="1 2">ACD0624</strain>
    </source>
</reference>
<evidence type="ECO:0000313" key="1">
    <source>
        <dbReference type="EMBL" id="KAL0639498.1"/>
    </source>
</evidence>
<evidence type="ECO:0000313" key="2">
    <source>
        <dbReference type="Proteomes" id="UP001447188"/>
    </source>
</evidence>
<comment type="caution">
    <text evidence="1">The sequence shown here is derived from an EMBL/GenBank/DDBJ whole genome shotgun (WGS) entry which is preliminary data.</text>
</comment>
<keyword evidence="2" id="KW-1185">Reference proteome</keyword>
<organism evidence="1 2">
    <name type="scientific">Discina gigas</name>
    <dbReference type="NCBI Taxonomy" id="1032678"/>
    <lineage>
        <taxon>Eukaryota</taxon>
        <taxon>Fungi</taxon>
        <taxon>Dikarya</taxon>
        <taxon>Ascomycota</taxon>
        <taxon>Pezizomycotina</taxon>
        <taxon>Pezizomycetes</taxon>
        <taxon>Pezizales</taxon>
        <taxon>Discinaceae</taxon>
        <taxon>Discina</taxon>
    </lineage>
</organism>
<sequence>MYIPNHFPNELFALARTTQVSRRLHAVALPALYHSLEPTEQRLHILVLTLLIHPTLAFYVRSLHIGWDGYLGRVMNVNPPVSNILKIAADRFSIYSPVNSRGTQLILLMYILPHLDVINVTFLFSYETYVFSEFLNTLASRPITTLPIALQSVRVIHCYWWDTAGSLSPAGFIALLRLPSIRTVDNRIGASKALEDADVAEIERLSEVTSVGIGVGDHTMWSLVKILKVPRVLKEFRYGHWPEDDRSTFDRTVFMKALEMYRVTLECLVLCFNDDKAERWGEDSGLEAGIGSLRGWPELKRVTCSLTTLLGKGRKVAVERLVGVLPVGIRALEIKRDIYWTNEEVAEEVAHMMVMKGALGLSWLQVVTIEMEQDMMN</sequence>